<gene>
    <name evidence="1" type="ORF">NC998_27580</name>
</gene>
<dbReference type="Proteomes" id="UP001464891">
    <property type="component" value="Unassembled WGS sequence"/>
</dbReference>
<protein>
    <submittedName>
        <fullName evidence="1">Uncharacterized protein</fullName>
    </submittedName>
</protein>
<name>A0ABV0JIK2_9CYAN</name>
<evidence type="ECO:0000313" key="1">
    <source>
        <dbReference type="EMBL" id="MEP0820851.1"/>
    </source>
</evidence>
<proteinExistence type="predicted"/>
<sequence>MMQTANNQQLRYEFYNPTLPLAVYREVVAHLHQVSGVKAGLLPQPAKDFDYTYSQVGGLWLEYPLEADQPELSQGMRRRIDQILAYYSDRYGAWKAQQD</sequence>
<keyword evidence="2" id="KW-1185">Reference proteome</keyword>
<dbReference type="EMBL" id="JAMPKM010000048">
    <property type="protein sequence ID" value="MEP0820851.1"/>
    <property type="molecule type" value="Genomic_DNA"/>
</dbReference>
<dbReference type="RefSeq" id="WP_242017094.1">
    <property type="nucleotide sequence ID" value="NZ_JAMPKM010000048.1"/>
</dbReference>
<evidence type="ECO:0000313" key="2">
    <source>
        <dbReference type="Proteomes" id="UP001464891"/>
    </source>
</evidence>
<reference evidence="1 2" key="1">
    <citation type="submission" date="2022-04" db="EMBL/GenBank/DDBJ databases">
        <title>Positive selection, recombination, and allopatry shape intraspecific diversity of widespread and dominant cyanobacteria.</title>
        <authorList>
            <person name="Wei J."/>
            <person name="Shu W."/>
            <person name="Hu C."/>
        </authorList>
    </citation>
    <scope>NUCLEOTIDE SEQUENCE [LARGE SCALE GENOMIC DNA]</scope>
    <source>
        <strain evidence="1 2">GB2-A4</strain>
    </source>
</reference>
<comment type="caution">
    <text evidence="1">The sequence shown here is derived from an EMBL/GenBank/DDBJ whole genome shotgun (WGS) entry which is preliminary data.</text>
</comment>
<organism evidence="1 2">
    <name type="scientific">Trichocoleus desertorum GB2-A4</name>
    <dbReference type="NCBI Taxonomy" id="2933944"/>
    <lineage>
        <taxon>Bacteria</taxon>
        <taxon>Bacillati</taxon>
        <taxon>Cyanobacteriota</taxon>
        <taxon>Cyanophyceae</taxon>
        <taxon>Leptolyngbyales</taxon>
        <taxon>Trichocoleusaceae</taxon>
        <taxon>Trichocoleus</taxon>
    </lineage>
</organism>
<accession>A0ABV0JIK2</accession>